<accession>A0A0X8X2D0</accession>
<dbReference type="OrthoDB" id="930609at2"/>
<dbReference type="Pfam" id="PF13551">
    <property type="entry name" value="HTH_29"/>
    <property type="match status" value="1"/>
</dbReference>
<dbReference type="EMBL" id="AP017313">
    <property type="protein sequence ID" value="BAU54484.1"/>
    <property type="molecule type" value="Genomic_DNA"/>
</dbReference>
<keyword evidence="2" id="KW-1185">Reference proteome</keyword>
<dbReference type="RefSeq" id="WP_096352439.1">
    <property type="nucleotide sequence ID" value="NZ_AP017313.1"/>
</dbReference>
<dbReference type="InterPro" id="IPR036397">
    <property type="entry name" value="RNaseH_sf"/>
</dbReference>
<dbReference type="Gene3D" id="3.30.420.10">
    <property type="entry name" value="Ribonuclease H-like superfamily/Ribonuclease H"/>
    <property type="match status" value="1"/>
</dbReference>
<proteinExistence type="predicted"/>
<name>A0A0X8X2D0_9SPHI</name>
<evidence type="ECO:0000313" key="2">
    <source>
        <dbReference type="Proteomes" id="UP000218263"/>
    </source>
</evidence>
<dbReference type="KEGG" id="mgot:MgSA37_02660"/>
<dbReference type="InterPro" id="IPR001584">
    <property type="entry name" value="Integrase_cat-core"/>
</dbReference>
<dbReference type="PROSITE" id="PS51257">
    <property type="entry name" value="PROKAR_LIPOPROTEIN"/>
    <property type="match status" value="1"/>
</dbReference>
<dbReference type="GO" id="GO:0003676">
    <property type="term" value="F:nucleic acid binding"/>
    <property type="evidence" value="ECO:0007669"/>
    <property type="project" value="InterPro"/>
</dbReference>
<reference evidence="1 2" key="1">
    <citation type="submission" date="2015-12" db="EMBL/GenBank/DDBJ databases">
        <title>Genome sequence of Mucilaginibacter gotjawali.</title>
        <authorList>
            <person name="Lee J.S."/>
            <person name="Lee K.C."/>
            <person name="Kim K.K."/>
            <person name="Lee B.W."/>
        </authorList>
    </citation>
    <scope>NUCLEOTIDE SEQUENCE [LARGE SCALE GENOMIC DNA]</scope>
    <source>
        <strain evidence="1 2">SA3-7</strain>
    </source>
</reference>
<evidence type="ECO:0000313" key="1">
    <source>
        <dbReference type="EMBL" id="BAU54484.1"/>
    </source>
</evidence>
<dbReference type="NCBIfam" id="NF033577">
    <property type="entry name" value="transpos_IS481"/>
    <property type="match status" value="1"/>
</dbReference>
<dbReference type="InterPro" id="IPR009057">
    <property type="entry name" value="Homeodomain-like_sf"/>
</dbReference>
<dbReference type="SUPFAM" id="SSF46689">
    <property type="entry name" value="Homeodomain-like"/>
    <property type="match status" value="1"/>
</dbReference>
<sequence length="381" mass="43809">MTTQAKIIKNKLGILELAQHLGNVSQACKVMGYSRDSFYRFKELYDQGGELALQEISRRKPVLKNRVEEHVEKAVVEMAIEQPALGQLRVSNELKKQGISVSPGGVRSIWLRHDLHTFKLRLKALEAKSAQEGLVLTEAQVIALEKAKEEKKAHGEIETHHPGYLGAQDTYYVGNIKGVGHIYQQTFIDTYAKVAFTKLYDRKNALVAAEMLNDKVVPFYEQHELRLLRVLTDRGTEYCGAREQHEYQLYLAIEDIDHTKTKAKSPQTNGICERFHRTIQDEFYAIAFRKKIYRSIAELQADLDRWMYNYNNERTHSGKYCFGKTPMQTFTSSIPMAQEKLLERLAEDQILQSPHKKGSEESESMHLDEKILYSQIPSDNL</sequence>
<dbReference type="PROSITE" id="PS50994">
    <property type="entry name" value="INTEGRASE"/>
    <property type="match status" value="1"/>
</dbReference>
<organism evidence="1 2">
    <name type="scientific">Mucilaginibacter gotjawali</name>
    <dbReference type="NCBI Taxonomy" id="1550579"/>
    <lineage>
        <taxon>Bacteria</taxon>
        <taxon>Pseudomonadati</taxon>
        <taxon>Bacteroidota</taxon>
        <taxon>Sphingobacteriia</taxon>
        <taxon>Sphingobacteriales</taxon>
        <taxon>Sphingobacteriaceae</taxon>
        <taxon>Mucilaginibacter</taxon>
    </lineage>
</organism>
<protein>
    <submittedName>
        <fullName evidence="1">Integrase core domain protein</fullName>
    </submittedName>
</protein>
<gene>
    <name evidence="1" type="ORF">MgSA37_02660</name>
</gene>
<dbReference type="AlphaFoldDB" id="A0A0X8X2D0"/>
<dbReference type="InterPro" id="IPR012337">
    <property type="entry name" value="RNaseH-like_sf"/>
</dbReference>
<dbReference type="SUPFAM" id="SSF53098">
    <property type="entry name" value="Ribonuclease H-like"/>
    <property type="match status" value="1"/>
</dbReference>
<dbReference type="Pfam" id="PF13683">
    <property type="entry name" value="rve_3"/>
    <property type="match status" value="1"/>
</dbReference>
<dbReference type="InterPro" id="IPR047656">
    <property type="entry name" value="IS481-like_transpos"/>
</dbReference>
<dbReference type="GO" id="GO:0015074">
    <property type="term" value="P:DNA integration"/>
    <property type="evidence" value="ECO:0007669"/>
    <property type="project" value="InterPro"/>
</dbReference>
<dbReference type="Proteomes" id="UP000218263">
    <property type="component" value="Chromosome"/>
</dbReference>